<evidence type="ECO:0000313" key="2">
    <source>
        <dbReference type="Proteomes" id="UP000007151"/>
    </source>
</evidence>
<dbReference type="InParanoid" id="A0A212FE09"/>
<keyword evidence="2" id="KW-1185">Reference proteome</keyword>
<name>A0A212FE09_DANPL</name>
<evidence type="ECO:0000313" key="1">
    <source>
        <dbReference type="EMBL" id="OWR51964.1"/>
    </source>
</evidence>
<organism evidence="1 2">
    <name type="scientific">Danaus plexippus plexippus</name>
    <dbReference type="NCBI Taxonomy" id="278856"/>
    <lineage>
        <taxon>Eukaryota</taxon>
        <taxon>Metazoa</taxon>
        <taxon>Ecdysozoa</taxon>
        <taxon>Arthropoda</taxon>
        <taxon>Hexapoda</taxon>
        <taxon>Insecta</taxon>
        <taxon>Pterygota</taxon>
        <taxon>Neoptera</taxon>
        <taxon>Endopterygota</taxon>
        <taxon>Lepidoptera</taxon>
        <taxon>Glossata</taxon>
        <taxon>Ditrysia</taxon>
        <taxon>Papilionoidea</taxon>
        <taxon>Nymphalidae</taxon>
        <taxon>Danainae</taxon>
        <taxon>Danaini</taxon>
        <taxon>Danaina</taxon>
        <taxon>Danaus</taxon>
        <taxon>Danaus</taxon>
    </lineage>
</organism>
<dbReference type="AlphaFoldDB" id="A0A212FE09"/>
<dbReference type="Proteomes" id="UP000007151">
    <property type="component" value="Unassembled WGS sequence"/>
</dbReference>
<dbReference type="EMBL" id="AGBW02008989">
    <property type="protein sequence ID" value="OWR51964.1"/>
    <property type="molecule type" value="Genomic_DNA"/>
</dbReference>
<feature type="non-terminal residue" evidence="1">
    <location>
        <position position="1"/>
    </location>
</feature>
<proteinExistence type="predicted"/>
<reference evidence="1 2" key="1">
    <citation type="journal article" date="2011" name="Cell">
        <title>The monarch butterfly genome yields insights into long-distance migration.</title>
        <authorList>
            <person name="Zhan S."/>
            <person name="Merlin C."/>
            <person name="Boore J.L."/>
            <person name="Reppert S.M."/>
        </authorList>
    </citation>
    <scope>NUCLEOTIDE SEQUENCE [LARGE SCALE GENOMIC DNA]</scope>
    <source>
        <strain evidence="1">F-2</strain>
    </source>
</reference>
<dbReference type="KEGG" id="dpl:KGM_204058B"/>
<protein>
    <submittedName>
        <fullName evidence="1">Uncharacterized protein</fullName>
    </submittedName>
</protein>
<sequence>EPHPEPQPPCTVSLENYTDNSFVTFRRTLSARRKSSGYVLQLRVFPVEGRLRCRAEEGARRRGSSR</sequence>
<gene>
    <name evidence="1" type="ORF">KGM_204058B</name>
</gene>
<accession>A0A212FE09</accession>
<comment type="caution">
    <text evidence="1">The sequence shown here is derived from an EMBL/GenBank/DDBJ whole genome shotgun (WGS) entry which is preliminary data.</text>
</comment>